<dbReference type="InterPro" id="IPR040269">
    <property type="entry name" value="VAB"/>
</dbReference>
<accession>A0A2G2X5N6</accession>
<evidence type="ECO:0000313" key="2">
    <source>
        <dbReference type="EMBL" id="PHT52814.1"/>
    </source>
</evidence>
<feature type="domain" description="VAN3-binding protein-like auxin canalisation" evidence="1">
    <location>
        <begin position="17"/>
        <end position="86"/>
    </location>
</feature>
<dbReference type="EMBL" id="MLFT02000003">
    <property type="protein sequence ID" value="PHT52814.1"/>
    <property type="molecule type" value="Genomic_DNA"/>
</dbReference>
<dbReference type="GO" id="GO:0010305">
    <property type="term" value="P:leaf vascular tissue pattern formation"/>
    <property type="evidence" value="ECO:0007669"/>
    <property type="project" value="TreeGrafter"/>
</dbReference>
<keyword evidence="3" id="KW-1185">Reference proteome</keyword>
<name>A0A2G2X5N6_CAPBA</name>
<dbReference type="STRING" id="33114.A0A2G2X5N6"/>
<comment type="caution">
    <text evidence="2">The sequence shown here is derived from an EMBL/GenBank/DDBJ whole genome shotgun (WGS) entry which is preliminary data.</text>
</comment>
<dbReference type="GO" id="GO:0009734">
    <property type="term" value="P:auxin-activated signaling pathway"/>
    <property type="evidence" value="ECO:0007669"/>
    <property type="project" value="TreeGrafter"/>
</dbReference>
<gene>
    <name evidence="2" type="ORF">CQW23_07276</name>
</gene>
<organism evidence="2 3">
    <name type="scientific">Capsicum baccatum</name>
    <name type="common">Peruvian pepper</name>
    <dbReference type="NCBI Taxonomy" id="33114"/>
    <lineage>
        <taxon>Eukaryota</taxon>
        <taxon>Viridiplantae</taxon>
        <taxon>Streptophyta</taxon>
        <taxon>Embryophyta</taxon>
        <taxon>Tracheophyta</taxon>
        <taxon>Spermatophyta</taxon>
        <taxon>Magnoliopsida</taxon>
        <taxon>eudicotyledons</taxon>
        <taxon>Gunneridae</taxon>
        <taxon>Pentapetalae</taxon>
        <taxon>asterids</taxon>
        <taxon>lamiids</taxon>
        <taxon>Solanales</taxon>
        <taxon>Solanaceae</taxon>
        <taxon>Solanoideae</taxon>
        <taxon>Capsiceae</taxon>
        <taxon>Capsicum</taxon>
    </lineage>
</organism>
<proteinExistence type="predicted"/>
<dbReference type="InterPro" id="IPR008546">
    <property type="entry name" value="VAN3-bd-like_auxin_canal"/>
</dbReference>
<evidence type="ECO:0000259" key="1">
    <source>
        <dbReference type="Pfam" id="PF05703"/>
    </source>
</evidence>
<dbReference type="OrthoDB" id="1748449at2759"/>
<protein>
    <recommendedName>
        <fullName evidence="1">VAN3-binding protein-like auxin canalisation domain-containing protein</fullName>
    </recommendedName>
</protein>
<dbReference type="GO" id="GO:0010087">
    <property type="term" value="P:phloem or xylem histogenesis"/>
    <property type="evidence" value="ECO:0007669"/>
    <property type="project" value="TreeGrafter"/>
</dbReference>
<evidence type="ECO:0000313" key="3">
    <source>
        <dbReference type="Proteomes" id="UP000224567"/>
    </source>
</evidence>
<dbReference type="Proteomes" id="UP000224567">
    <property type="component" value="Unassembled WGS sequence"/>
</dbReference>
<dbReference type="Pfam" id="PF05703">
    <property type="entry name" value="Auxin_canalis"/>
    <property type="match status" value="1"/>
</dbReference>
<reference evidence="2 3" key="1">
    <citation type="journal article" date="2017" name="Genome Biol.">
        <title>New reference genome sequences of hot pepper reveal the massive evolution of plant disease-resistance genes by retroduplication.</title>
        <authorList>
            <person name="Kim S."/>
            <person name="Park J."/>
            <person name="Yeom S.I."/>
            <person name="Kim Y.M."/>
            <person name="Seo E."/>
            <person name="Kim K.T."/>
            <person name="Kim M.S."/>
            <person name="Lee J.M."/>
            <person name="Cheong K."/>
            <person name="Shin H.S."/>
            <person name="Kim S.B."/>
            <person name="Han K."/>
            <person name="Lee J."/>
            <person name="Park M."/>
            <person name="Lee H.A."/>
            <person name="Lee H.Y."/>
            <person name="Lee Y."/>
            <person name="Oh S."/>
            <person name="Lee J.H."/>
            <person name="Choi E."/>
            <person name="Choi E."/>
            <person name="Lee S.E."/>
            <person name="Jeon J."/>
            <person name="Kim H."/>
            <person name="Choi G."/>
            <person name="Song H."/>
            <person name="Lee J."/>
            <person name="Lee S.C."/>
            <person name="Kwon J.K."/>
            <person name="Lee H.Y."/>
            <person name="Koo N."/>
            <person name="Hong Y."/>
            <person name="Kim R.W."/>
            <person name="Kang W.H."/>
            <person name="Huh J.H."/>
            <person name="Kang B.C."/>
            <person name="Yang T.J."/>
            <person name="Lee Y.H."/>
            <person name="Bennetzen J.L."/>
            <person name="Choi D."/>
        </authorList>
    </citation>
    <scope>NUCLEOTIDE SEQUENCE [LARGE SCALE GENOMIC DNA]</scope>
    <source>
        <strain evidence="3">cv. PBC81</strain>
    </source>
</reference>
<dbReference type="PANTHER" id="PTHR31351">
    <property type="entry name" value="EXPRESSED PROTEIN"/>
    <property type="match status" value="1"/>
</dbReference>
<sequence>MMLDVKFRVVGKRSLIVATTASSDNGKDEDMAKTDMAVVSAATFVAEQYAEATEAIGTKRKHLESVISSAVNVRSAGDIMTFTAAAPIGTLLNWAVMSKFSSNLE</sequence>
<reference evidence="3" key="2">
    <citation type="journal article" date="2017" name="J. Anim. Genet.">
        <title>Multiple reference genome sequences of hot pepper reveal the massive evolution of plant disease resistance genes by retroduplication.</title>
        <authorList>
            <person name="Kim S."/>
            <person name="Park J."/>
            <person name="Yeom S.-I."/>
            <person name="Kim Y.-M."/>
            <person name="Seo E."/>
            <person name="Kim K.-T."/>
            <person name="Kim M.-S."/>
            <person name="Lee J.M."/>
            <person name="Cheong K."/>
            <person name="Shin H.-S."/>
            <person name="Kim S.-B."/>
            <person name="Han K."/>
            <person name="Lee J."/>
            <person name="Park M."/>
            <person name="Lee H.-A."/>
            <person name="Lee H.-Y."/>
            <person name="Lee Y."/>
            <person name="Oh S."/>
            <person name="Lee J.H."/>
            <person name="Choi E."/>
            <person name="Choi E."/>
            <person name="Lee S.E."/>
            <person name="Jeon J."/>
            <person name="Kim H."/>
            <person name="Choi G."/>
            <person name="Song H."/>
            <person name="Lee J."/>
            <person name="Lee S.-C."/>
            <person name="Kwon J.-K."/>
            <person name="Lee H.-Y."/>
            <person name="Koo N."/>
            <person name="Hong Y."/>
            <person name="Kim R.W."/>
            <person name="Kang W.-H."/>
            <person name="Huh J.H."/>
            <person name="Kang B.-C."/>
            <person name="Yang T.-J."/>
            <person name="Lee Y.-H."/>
            <person name="Bennetzen J.L."/>
            <person name="Choi D."/>
        </authorList>
    </citation>
    <scope>NUCLEOTIDE SEQUENCE [LARGE SCALE GENOMIC DNA]</scope>
    <source>
        <strain evidence="3">cv. PBC81</strain>
    </source>
</reference>
<dbReference type="AlphaFoldDB" id="A0A2G2X5N6"/>
<dbReference type="PANTHER" id="PTHR31351:SF4">
    <property type="entry name" value="AUXIN CANALIZATION PROTEIN (DUF828)"/>
    <property type="match status" value="1"/>
</dbReference>